<keyword evidence="1" id="KW-0732">Signal</keyword>
<dbReference type="OMA" id="ISATEYC"/>
<evidence type="ECO:0000256" key="3">
    <source>
        <dbReference type="ARBA" id="ARBA00038471"/>
    </source>
</evidence>
<dbReference type="SMART" id="SM00856">
    <property type="entry name" value="PMEI"/>
    <property type="match status" value="1"/>
</dbReference>
<dbReference type="InterPro" id="IPR034086">
    <property type="entry name" value="PMEI_plant"/>
</dbReference>
<dbReference type="CDD" id="cd15797">
    <property type="entry name" value="PMEI"/>
    <property type="match status" value="1"/>
</dbReference>
<organism evidence="5 6">
    <name type="scientific">Quercus lobata</name>
    <name type="common">Valley oak</name>
    <dbReference type="NCBI Taxonomy" id="97700"/>
    <lineage>
        <taxon>Eukaryota</taxon>
        <taxon>Viridiplantae</taxon>
        <taxon>Streptophyta</taxon>
        <taxon>Embryophyta</taxon>
        <taxon>Tracheophyta</taxon>
        <taxon>Spermatophyta</taxon>
        <taxon>Magnoliopsida</taxon>
        <taxon>eudicotyledons</taxon>
        <taxon>Gunneridae</taxon>
        <taxon>Pentapetalae</taxon>
        <taxon>rosids</taxon>
        <taxon>fabids</taxon>
        <taxon>Fagales</taxon>
        <taxon>Fagaceae</taxon>
        <taxon>Quercus</taxon>
    </lineage>
</organism>
<keyword evidence="2" id="KW-1015">Disulfide bond</keyword>
<feature type="domain" description="Pectinesterase inhibitor" evidence="4">
    <location>
        <begin position="18"/>
        <end position="164"/>
    </location>
</feature>
<dbReference type="Pfam" id="PF04043">
    <property type="entry name" value="PMEI"/>
    <property type="match status" value="1"/>
</dbReference>
<accession>A0A7N2LDV0</accession>
<dbReference type="Proteomes" id="UP000594261">
    <property type="component" value="Chromosome 4"/>
</dbReference>
<dbReference type="InterPro" id="IPR035513">
    <property type="entry name" value="Invertase/methylesterase_inhib"/>
</dbReference>
<dbReference type="PANTHER" id="PTHR36710">
    <property type="entry name" value="PECTINESTERASE INHIBITOR-LIKE"/>
    <property type="match status" value="1"/>
</dbReference>
<comment type="similarity">
    <text evidence="3">Belongs to the PMEI family.</text>
</comment>
<dbReference type="SUPFAM" id="SSF101148">
    <property type="entry name" value="Plant invertase/pectin methylesterase inhibitor"/>
    <property type="match status" value="1"/>
</dbReference>
<dbReference type="EnsemblPlants" id="QL04p005594:mrna">
    <property type="protein sequence ID" value="QL04p005594:mrna:CDS:1"/>
    <property type="gene ID" value="QL04p005594"/>
</dbReference>
<evidence type="ECO:0000259" key="4">
    <source>
        <dbReference type="SMART" id="SM00856"/>
    </source>
</evidence>
<evidence type="ECO:0000313" key="5">
    <source>
        <dbReference type="EnsemblPlants" id="QL04p005594:mrna:CDS:1"/>
    </source>
</evidence>
<dbReference type="GO" id="GO:0046910">
    <property type="term" value="F:pectinesterase inhibitor activity"/>
    <property type="evidence" value="ECO:0007669"/>
    <property type="project" value="InterPro"/>
</dbReference>
<proteinExistence type="inferred from homology"/>
<evidence type="ECO:0000256" key="2">
    <source>
        <dbReference type="ARBA" id="ARBA00023157"/>
    </source>
</evidence>
<evidence type="ECO:0000256" key="1">
    <source>
        <dbReference type="ARBA" id="ARBA00022729"/>
    </source>
</evidence>
<reference evidence="5" key="2">
    <citation type="submission" date="2021-01" db="UniProtKB">
        <authorList>
            <consortium name="EnsemblPlants"/>
        </authorList>
    </citation>
    <scope>IDENTIFICATION</scope>
</reference>
<protein>
    <recommendedName>
        <fullName evidence="4">Pectinesterase inhibitor domain-containing protein</fullName>
    </recommendedName>
</protein>
<keyword evidence="6" id="KW-1185">Reference proteome</keyword>
<dbReference type="Gramene" id="QL04p005594:mrna">
    <property type="protein sequence ID" value="QL04p005594:mrna:CDS:1"/>
    <property type="gene ID" value="QL04p005594"/>
</dbReference>
<dbReference type="Gene3D" id="1.20.140.40">
    <property type="entry name" value="Invertase/pectin methylesterase inhibitor family protein"/>
    <property type="match status" value="1"/>
</dbReference>
<dbReference type="InterPro" id="IPR006501">
    <property type="entry name" value="Pectinesterase_inhib_dom"/>
</dbReference>
<dbReference type="PANTHER" id="PTHR36710:SF4">
    <property type="entry name" value="PLANT INVERTASE_PECTIN METHYLESTERASE INHIBITOR SUPERFAMILY PROTEIN"/>
    <property type="match status" value="1"/>
</dbReference>
<name>A0A7N2LDV0_QUELO</name>
<dbReference type="InterPro" id="IPR052421">
    <property type="entry name" value="PCW_Enzyme_Inhibitor"/>
</dbReference>
<dbReference type="NCBIfam" id="TIGR01614">
    <property type="entry name" value="PME_inhib"/>
    <property type="match status" value="1"/>
</dbReference>
<dbReference type="FunFam" id="1.20.140.40:FF:000008">
    <property type="entry name" value="Invertase/pectin methylesterase inhibitor family protein"/>
    <property type="match status" value="1"/>
</dbReference>
<dbReference type="InParanoid" id="A0A7N2LDV0"/>
<evidence type="ECO:0000313" key="6">
    <source>
        <dbReference type="Proteomes" id="UP000594261"/>
    </source>
</evidence>
<sequence>MLAILLICPRNAQLGVKVSENVLKSICSQHEDPPFCLKALKSDPRTPSVDLVGLTNISMHFTDVAASKTFAHISSLVNKTTNHNLKASYEVCLEFYDIILGDQEEARTALKARDYFSVKSLSDSCISATEYCGDELTTDTSPLQQENKLMRYICETQTLVSNHLP</sequence>
<dbReference type="EMBL" id="LRBV02000004">
    <property type="status" value="NOT_ANNOTATED_CDS"/>
    <property type="molecule type" value="Genomic_DNA"/>
</dbReference>
<reference evidence="5 6" key="1">
    <citation type="journal article" date="2016" name="G3 (Bethesda)">
        <title>First Draft Assembly and Annotation of the Genome of a California Endemic Oak Quercus lobata Nee (Fagaceae).</title>
        <authorList>
            <person name="Sork V.L."/>
            <person name="Fitz-Gibbon S.T."/>
            <person name="Puiu D."/>
            <person name="Crepeau M."/>
            <person name="Gugger P.F."/>
            <person name="Sherman R."/>
            <person name="Stevens K."/>
            <person name="Langley C.H."/>
            <person name="Pellegrini M."/>
            <person name="Salzberg S.L."/>
        </authorList>
    </citation>
    <scope>NUCLEOTIDE SEQUENCE [LARGE SCALE GENOMIC DNA]</scope>
    <source>
        <strain evidence="5 6">cv. SW786</strain>
    </source>
</reference>
<dbReference type="AlphaFoldDB" id="A0A7N2LDV0"/>
<dbReference type="FunCoup" id="A0A7N2LDV0">
    <property type="interactions" value="1"/>
</dbReference>